<dbReference type="GO" id="GO:0030246">
    <property type="term" value="F:carbohydrate binding"/>
    <property type="evidence" value="ECO:0007669"/>
    <property type="project" value="InterPro"/>
</dbReference>
<sequence length="329" mass="36783">MKISEHHAGTVTLGVMIDDNDAVIFENSHIRVAVLPKIGAKIHQFLDKRTAKDLLFHHPRVEVRPPVFGANVDNWWTGGIDDAFPTGQPAKVNGEDIPFLGEVWSMPWKVESLSPNSVKFSRMGVITPFLMEKVLTLDPDDNYLTVDYCVTNIGTTSFPYIWGIHPAFPISTDTRIHIPAGNSWYVDGTGPFGTSEEFQKGEKSEKWPIKSLAELSSKDPLSWEYYYLSDLDDGWLAITDHVADTGFALTFDRKTFPNIHIWMVNGGWRGIRTIAIEPWTAMPAGLDHAMTAGTARELQVHESVTTQVKMIAFTPTTHINGFTEKGELL</sequence>
<dbReference type="GO" id="GO:0016853">
    <property type="term" value="F:isomerase activity"/>
    <property type="evidence" value="ECO:0007669"/>
    <property type="project" value="InterPro"/>
</dbReference>
<dbReference type="GO" id="GO:0005975">
    <property type="term" value="P:carbohydrate metabolic process"/>
    <property type="evidence" value="ECO:0007669"/>
    <property type="project" value="InterPro"/>
</dbReference>
<dbReference type="SUPFAM" id="SSF74650">
    <property type="entry name" value="Galactose mutarotase-like"/>
    <property type="match status" value="1"/>
</dbReference>
<dbReference type="Pfam" id="PF01263">
    <property type="entry name" value="Aldose_epim"/>
    <property type="match status" value="1"/>
</dbReference>
<gene>
    <name evidence="1" type="ORF">UFOPK3554_01206</name>
</gene>
<dbReference type="AlphaFoldDB" id="A0A6J7XUN0"/>
<dbReference type="EMBL" id="CAFBSG010000025">
    <property type="protein sequence ID" value="CAB5241050.1"/>
    <property type="molecule type" value="Genomic_DNA"/>
</dbReference>
<protein>
    <submittedName>
        <fullName evidence="1">Unannotated protein</fullName>
    </submittedName>
</protein>
<dbReference type="Gene3D" id="2.70.98.10">
    <property type="match status" value="1"/>
</dbReference>
<organism evidence="1">
    <name type="scientific">freshwater metagenome</name>
    <dbReference type="NCBI Taxonomy" id="449393"/>
    <lineage>
        <taxon>unclassified sequences</taxon>
        <taxon>metagenomes</taxon>
        <taxon>ecological metagenomes</taxon>
    </lineage>
</organism>
<evidence type="ECO:0000313" key="1">
    <source>
        <dbReference type="EMBL" id="CAB5241050.1"/>
    </source>
</evidence>
<name>A0A6J7XUN0_9ZZZZ</name>
<dbReference type="InterPro" id="IPR014718">
    <property type="entry name" value="GH-type_carb-bd"/>
</dbReference>
<dbReference type="InterPro" id="IPR008183">
    <property type="entry name" value="Aldose_1/G6P_1-epimerase"/>
</dbReference>
<reference evidence="1" key="1">
    <citation type="submission" date="2020-05" db="EMBL/GenBank/DDBJ databases">
        <authorList>
            <person name="Chiriac C."/>
            <person name="Salcher M."/>
            <person name="Ghai R."/>
            <person name="Kavagutti S V."/>
        </authorList>
    </citation>
    <scope>NUCLEOTIDE SEQUENCE</scope>
</reference>
<dbReference type="InterPro" id="IPR011013">
    <property type="entry name" value="Gal_mutarotase_sf_dom"/>
</dbReference>
<accession>A0A6J7XUN0</accession>
<proteinExistence type="predicted"/>